<dbReference type="PANTHER" id="PTHR33164">
    <property type="entry name" value="TRANSCRIPTIONAL REGULATOR, MARR FAMILY"/>
    <property type="match status" value="1"/>
</dbReference>
<dbReference type="SUPFAM" id="SSF46785">
    <property type="entry name" value="Winged helix' DNA-binding domain"/>
    <property type="match status" value="1"/>
</dbReference>
<dbReference type="Pfam" id="PF12802">
    <property type="entry name" value="MarR_2"/>
    <property type="match status" value="1"/>
</dbReference>
<evidence type="ECO:0000313" key="4">
    <source>
        <dbReference type="Proteomes" id="UP001497493"/>
    </source>
</evidence>
<gene>
    <name evidence="3" type="ORF">MECH1_V1_0765</name>
</gene>
<keyword evidence="3" id="KW-0238">DNA-binding</keyword>
<comment type="subcellular location">
    <subcellularLocation>
        <location evidence="1">Cytoplasm</location>
    </subcellularLocation>
</comment>
<dbReference type="Proteomes" id="UP001497493">
    <property type="component" value="Chromosome"/>
</dbReference>
<dbReference type="InterPro" id="IPR036390">
    <property type="entry name" value="WH_DNA-bd_sf"/>
</dbReference>
<keyword evidence="4" id="KW-1185">Reference proteome</keyword>
<reference evidence="3 4" key="1">
    <citation type="submission" date="2024-04" db="EMBL/GenBank/DDBJ databases">
        <authorList>
            <person name="Cremers G."/>
        </authorList>
    </citation>
    <scope>NUCLEOTIDE SEQUENCE [LARGE SCALE GENOMIC DNA]</scope>
    <source>
        <strain evidence="3">MeCH1-AG</strain>
    </source>
</reference>
<dbReference type="InterPro" id="IPR036388">
    <property type="entry name" value="WH-like_DNA-bd_sf"/>
</dbReference>
<dbReference type="EMBL" id="OZ026884">
    <property type="protein sequence ID" value="CAL1239541.1"/>
    <property type="molecule type" value="Genomic_DNA"/>
</dbReference>
<organism evidence="3 4">
    <name type="scientific">Candidatus Methylocalor cossyra</name>
    <dbReference type="NCBI Taxonomy" id="3108543"/>
    <lineage>
        <taxon>Bacteria</taxon>
        <taxon>Pseudomonadati</taxon>
        <taxon>Pseudomonadota</taxon>
        <taxon>Gammaproteobacteria</taxon>
        <taxon>Methylococcales</taxon>
        <taxon>Methylococcaceae</taxon>
        <taxon>Candidatus Methylocalor</taxon>
    </lineage>
</organism>
<evidence type="ECO:0000313" key="3">
    <source>
        <dbReference type="EMBL" id="CAL1239541.1"/>
    </source>
</evidence>
<proteinExistence type="predicted"/>
<dbReference type="PANTHER" id="PTHR33164:SF5">
    <property type="entry name" value="ORGANIC HYDROPEROXIDE RESISTANCE TRANSCRIPTIONAL REGULATOR"/>
    <property type="match status" value="1"/>
</dbReference>
<feature type="domain" description="HTH marR-type" evidence="2">
    <location>
        <begin position="3"/>
        <end position="135"/>
    </location>
</feature>
<protein>
    <submittedName>
        <fullName evidence="3">DNA-binding transcriptional regulator, MarR family</fullName>
    </submittedName>
</protein>
<dbReference type="PRINTS" id="PR00598">
    <property type="entry name" value="HTHMARR"/>
</dbReference>
<dbReference type="InterPro" id="IPR000835">
    <property type="entry name" value="HTH_MarR-typ"/>
</dbReference>
<dbReference type="PROSITE" id="PS50995">
    <property type="entry name" value="HTH_MARR_2"/>
    <property type="match status" value="1"/>
</dbReference>
<dbReference type="InterPro" id="IPR039422">
    <property type="entry name" value="MarR/SlyA-like"/>
</dbReference>
<dbReference type="SMART" id="SM00347">
    <property type="entry name" value="HTH_MARR"/>
    <property type="match status" value="1"/>
</dbReference>
<sequence>MNAVEIYEYLERIANLLRTDVRRTGLASGLQPVQMEALHYLGRCNHYSNTPVAVAEFLGLTKGTVSQTLGVLEGNRLIEKEADAKDRRVVHLRLTAEGERLLAESIPPQVLKAAAAAWSEAEARAVADALERFLRQLQWANGLKTFGACRTCRHHRREADGSRWCGLTSEPLTESDALKICREHAPAGEPEPVP</sequence>
<evidence type="ECO:0000259" key="2">
    <source>
        <dbReference type="PROSITE" id="PS50995"/>
    </source>
</evidence>
<dbReference type="Gene3D" id="1.10.10.10">
    <property type="entry name" value="Winged helix-like DNA-binding domain superfamily/Winged helix DNA-binding domain"/>
    <property type="match status" value="1"/>
</dbReference>
<dbReference type="GO" id="GO:0003677">
    <property type="term" value="F:DNA binding"/>
    <property type="evidence" value="ECO:0007669"/>
    <property type="project" value="UniProtKB-KW"/>
</dbReference>
<name>A0ABM9NG19_9GAMM</name>
<accession>A0ABM9NG19</accession>
<evidence type="ECO:0000256" key="1">
    <source>
        <dbReference type="ARBA" id="ARBA00004496"/>
    </source>
</evidence>